<dbReference type="PANTHER" id="PTHR10745:SF0">
    <property type="entry name" value="GLYCINE--TRNA LIGASE"/>
    <property type="match status" value="1"/>
</dbReference>
<evidence type="ECO:0000256" key="11">
    <source>
        <dbReference type="ARBA" id="ARBA00023146"/>
    </source>
</evidence>
<dbReference type="InterPro" id="IPR036621">
    <property type="entry name" value="Anticodon-bd_dom_sf"/>
</dbReference>
<dbReference type="AlphaFoldDB" id="A0A067C5B8"/>
<dbReference type="Gene3D" id="3.40.50.800">
    <property type="entry name" value="Anticodon-binding domain"/>
    <property type="match status" value="1"/>
</dbReference>
<dbReference type="GO" id="GO:0004820">
    <property type="term" value="F:glycine-tRNA ligase activity"/>
    <property type="evidence" value="ECO:0007669"/>
    <property type="project" value="UniProtKB-EC"/>
</dbReference>
<evidence type="ECO:0000256" key="9">
    <source>
        <dbReference type="ARBA" id="ARBA00022840"/>
    </source>
</evidence>
<protein>
    <recommendedName>
        <fullName evidence="4">glycine--tRNA ligase</fullName>
        <ecNumber evidence="4">6.1.1.14</ecNumber>
    </recommendedName>
    <alternativeName>
        <fullName evidence="12">Diadenosine tetraphosphate synthetase</fullName>
    </alternativeName>
</protein>
<dbReference type="NCBIfam" id="NF003211">
    <property type="entry name" value="PRK04173.1"/>
    <property type="match status" value="1"/>
</dbReference>
<name>A0A067C5B8_SAPPC</name>
<keyword evidence="6" id="KW-0436">Ligase</keyword>
<dbReference type="FunFam" id="3.40.50.800:FF:000004">
    <property type="entry name" value="Glycine--tRNA ligase 2"/>
    <property type="match status" value="1"/>
</dbReference>
<comment type="subunit">
    <text evidence="3">Homodimer.</text>
</comment>
<evidence type="ECO:0000313" key="14">
    <source>
        <dbReference type="EMBL" id="KDO22017.1"/>
    </source>
</evidence>
<organism evidence="14 15">
    <name type="scientific">Saprolegnia parasitica (strain CBS 223.65)</name>
    <dbReference type="NCBI Taxonomy" id="695850"/>
    <lineage>
        <taxon>Eukaryota</taxon>
        <taxon>Sar</taxon>
        <taxon>Stramenopiles</taxon>
        <taxon>Oomycota</taxon>
        <taxon>Saprolegniomycetes</taxon>
        <taxon>Saprolegniales</taxon>
        <taxon>Saprolegniaceae</taxon>
        <taxon>Saprolegnia</taxon>
    </lineage>
</organism>
<dbReference type="FunFam" id="3.30.930.10:FF:000010">
    <property type="entry name" value="Glycyl-tRNA synthetase 1"/>
    <property type="match status" value="1"/>
</dbReference>
<dbReference type="PANTHER" id="PTHR10745">
    <property type="entry name" value="GLYCYL-TRNA SYNTHETASE/DNA POLYMERASE SUBUNIT GAMMA-2"/>
    <property type="match status" value="1"/>
</dbReference>
<dbReference type="SMART" id="SM00991">
    <property type="entry name" value="WHEP-TRS"/>
    <property type="match status" value="1"/>
</dbReference>
<dbReference type="InterPro" id="IPR000738">
    <property type="entry name" value="WHEP-TRS_dom"/>
</dbReference>
<dbReference type="KEGG" id="spar:SPRG_21105"/>
<evidence type="ECO:0000256" key="6">
    <source>
        <dbReference type="ARBA" id="ARBA00022598"/>
    </source>
</evidence>
<evidence type="ECO:0000256" key="2">
    <source>
        <dbReference type="ARBA" id="ARBA00008226"/>
    </source>
</evidence>
<dbReference type="EMBL" id="KK583276">
    <property type="protein sequence ID" value="KDO22017.1"/>
    <property type="molecule type" value="Genomic_DNA"/>
</dbReference>
<keyword evidence="5" id="KW-0963">Cytoplasm</keyword>
<dbReference type="InterPro" id="IPR027031">
    <property type="entry name" value="Gly-tRNA_synthase/POLG2"/>
</dbReference>
<dbReference type="SUPFAM" id="SSF55681">
    <property type="entry name" value="Class II aaRS and biotin synthetases"/>
    <property type="match status" value="1"/>
</dbReference>
<dbReference type="SUPFAM" id="SSF47060">
    <property type="entry name" value="S15/NS1 RNA-binding domain"/>
    <property type="match status" value="1"/>
</dbReference>
<keyword evidence="8" id="KW-0547">Nucleotide-binding</keyword>
<dbReference type="OMA" id="MEMQYFV"/>
<keyword evidence="7" id="KW-0808">Transferase</keyword>
<dbReference type="InterPro" id="IPR002314">
    <property type="entry name" value="aa-tRNA-synt_IIb"/>
</dbReference>
<evidence type="ECO:0000259" key="13">
    <source>
        <dbReference type="PROSITE" id="PS50862"/>
    </source>
</evidence>
<dbReference type="GO" id="GO:0016740">
    <property type="term" value="F:transferase activity"/>
    <property type="evidence" value="ECO:0007669"/>
    <property type="project" value="UniProtKB-KW"/>
</dbReference>
<sequence length="621" mass="68183">MDRDSLVAAVARQGATVRELKKNGGAAADITTAVVALNELKAQRQRDGRAGRPALEDLLLRKMFVVPSFEIYGGVGGFYDFGPPGAALKGNLLAAWRRHFLMEDDVLEIECTNIMPEVVLKTSGHVDRFTDLMAKCTKSGECYRADKLVEDFIENLLAKNASSLSSAEQEKHRLVATKAESLSPEEMHAVIQEYGILSPGHGAPLSFPMPFNLMFKCHIGPEGTHVGYLRPETAQGIFLNFRRLLEYNAGKIPFGCAQIGNAFRNEIAPRNGLVRVREFQQAEIEWFVHPDDKSHAKFGLVADQMLTLFPKELQLTTGKTVQMTVRDAVAQKIIANESLAYYLARTSTFVKSIGIDMDRVRFRQHLDTEMAHYACDCWDLEIQLSSGWVECAGHADRSCYDLQVHAAKSKVEMVGTLKYDAPRAKDIVDIKVNKGKVGKAFKADMAHINKGLAALAADDAAAMAVIEPSFGVGRLLTAVFEHTFYAREGDEKRGVMAFPAAIAPIKVAVLPLSTAKEFTPVMLSLERDLRARGIACKSDASSVAIGRKYARVDELGVPFGVTIDFETAGDQCVTVRERDSCAQLRVPLAKVVAVLDDLVAGRAAWTDLTKVFTVVEAKKDE</sequence>
<dbReference type="RefSeq" id="XP_012207291.1">
    <property type="nucleotide sequence ID" value="XM_012351901.1"/>
</dbReference>
<keyword evidence="9" id="KW-0067">ATP-binding</keyword>
<dbReference type="CDD" id="cd00774">
    <property type="entry name" value="GlyRS-like_core"/>
    <property type="match status" value="1"/>
</dbReference>
<dbReference type="GO" id="GO:0005524">
    <property type="term" value="F:ATP binding"/>
    <property type="evidence" value="ECO:0007669"/>
    <property type="project" value="UniProtKB-KW"/>
</dbReference>
<evidence type="ECO:0000256" key="12">
    <source>
        <dbReference type="ARBA" id="ARBA00030057"/>
    </source>
</evidence>
<dbReference type="PRINTS" id="PR01043">
    <property type="entry name" value="TRNASYNTHGLY"/>
</dbReference>
<evidence type="ECO:0000256" key="3">
    <source>
        <dbReference type="ARBA" id="ARBA00011738"/>
    </source>
</evidence>
<dbReference type="OrthoDB" id="57698at2759"/>
<dbReference type="InterPro" id="IPR006195">
    <property type="entry name" value="aa-tRNA-synth_II"/>
</dbReference>
<dbReference type="GeneID" id="24141995"/>
<evidence type="ECO:0000256" key="5">
    <source>
        <dbReference type="ARBA" id="ARBA00022490"/>
    </source>
</evidence>
<dbReference type="CDD" id="cd00858">
    <property type="entry name" value="GlyRS_anticodon"/>
    <property type="match status" value="1"/>
</dbReference>
<evidence type="ECO:0000256" key="10">
    <source>
        <dbReference type="ARBA" id="ARBA00022917"/>
    </source>
</evidence>
<dbReference type="Gene3D" id="3.30.930.10">
    <property type="entry name" value="Bira Bifunctional Protein, Domain 2"/>
    <property type="match status" value="1"/>
</dbReference>
<dbReference type="Pfam" id="PF03129">
    <property type="entry name" value="HGTP_anticodon"/>
    <property type="match status" value="1"/>
</dbReference>
<dbReference type="FunFam" id="3.30.40.230:FF:000001">
    <property type="entry name" value="Glycine--tRNA ligase"/>
    <property type="match status" value="1"/>
</dbReference>
<dbReference type="NCBIfam" id="TIGR00389">
    <property type="entry name" value="glyS_dimeric"/>
    <property type="match status" value="1"/>
</dbReference>
<dbReference type="InterPro" id="IPR033731">
    <property type="entry name" value="GlyRS-like_core"/>
</dbReference>
<dbReference type="SUPFAM" id="SSF52954">
    <property type="entry name" value="Class II aaRS ABD-related"/>
    <property type="match status" value="1"/>
</dbReference>
<dbReference type="GO" id="GO:0070150">
    <property type="term" value="P:mitochondrial glycyl-tRNA aminoacylation"/>
    <property type="evidence" value="ECO:0007669"/>
    <property type="project" value="TreeGrafter"/>
</dbReference>
<dbReference type="InterPro" id="IPR045864">
    <property type="entry name" value="aa-tRNA-synth_II/BPL/LPL"/>
</dbReference>
<dbReference type="EC" id="6.1.1.14" evidence="4"/>
<dbReference type="PROSITE" id="PS50862">
    <property type="entry name" value="AA_TRNA_LIGASE_II"/>
    <property type="match status" value="1"/>
</dbReference>
<evidence type="ECO:0000313" key="15">
    <source>
        <dbReference type="Proteomes" id="UP000030745"/>
    </source>
</evidence>
<comment type="subcellular location">
    <subcellularLocation>
        <location evidence="1">Cytoplasm</location>
    </subcellularLocation>
</comment>
<dbReference type="Proteomes" id="UP000030745">
    <property type="component" value="Unassembled WGS sequence"/>
</dbReference>
<evidence type="ECO:0000256" key="1">
    <source>
        <dbReference type="ARBA" id="ARBA00004496"/>
    </source>
</evidence>
<dbReference type="InterPro" id="IPR004154">
    <property type="entry name" value="Anticodon-bd"/>
</dbReference>
<feature type="domain" description="Aminoacyl-transfer RNA synthetases class-II family profile" evidence="13">
    <location>
        <begin position="228"/>
        <end position="511"/>
    </location>
</feature>
<gene>
    <name evidence="14" type="ORF">SPRG_21105</name>
</gene>
<evidence type="ECO:0000256" key="7">
    <source>
        <dbReference type="ARBA" id="ARBA00022679"/>
    </source>
</evidence>
<evidence type="ECO:0000256" key="8">
    <source>
        <dbReference type="ARBA" id="ARBA00022741"/>
    </source>
</evidence>
<keyword evidence="10" id="KW-0648">Protein biosynthesis</keyword>
<proteinExistence type="inferred from homology"/>
<dbReference type="Gene3D" id="3.30.40.230">
    <property type="match status" value="1"/>
</dbReference>
<dbReference type="Gene3D" id="1.10.287.10">
    <property type="entry name" value="S15/NS1, RNA-binding"/>
    <property type="match status" value="1"/>
</dbReference>
<dbReference type="InterPro" id="IPR002315">
    <property type="entry name" value="tRNA-synt_gly"/>
</dbReference>
<dbReference type="InterPro" id="IPR009068">
    <property type="entry name" value="uS15_NS1_RNA-bd_sf"/>
</dbReference>
<keyword evidence="11 14" id="KW-0030">Aminoacyl-tRNA synthetase</keyword>
<dbReference type="VEuPathDB" id="FungiDB:SPRG_21105"/>
<dbReference type="STRING" id="695850.A0A067C5B8"/>
<reference evidence="14 15" key="1">
    <citation type="journal article" date="2013" name="PLoS Genet.">
        <title>Distinctive expansion of potential virulence genes in the genome of the oomycete fish pathogen Saprolegnia parasitica.</title>
        <authorList>
            <person name="Jiang R.H."/>
            <person name="de Bruijn I."/>
            <person name="Haas B.J."/>
            <person name="Belmonte R."/>
            <person name="Lobach L."/>
            <person name="Christie J."/>
            <person name="van den Ackerveken G."/>
            <person name="Bottin A."/>
            <person name="Bulone V."/>
            <person name="Diaz-Moreno S.M."/>
            <person name="Dumas B."/>
            <person name="Fan L."/>
            <person name="Gaulin E."/>
            <person name="Govers F."/>
            <person name="Grenville-Briggs L.J."/>
            <person name="Horner N.R."/>
            <person name="Levin J.Z."/>
            <person name="Mammella M."/>
            <person name="Meijer H.J."/>
            <person name="Morris P."/>
            <person name="Nusbaum C."/>
            <person name="Oome S."/>
            <person name="Phillips A.J."/>
            <person name="van Rooyen D."/>
            <person name="Rzeszutek E."/>
            <person name="Saraiva M."/>
            <person name="Secombes C.J."/>
            <person name="Seidl M.F."/>
            <person name="Snel B."/>
            <person name="Stassen J.H."/>
            <person name="Sykes S."/>
            <person name="Tripathy S."/>
            <person name="van den Berg H."/>
            <person name="Vega-Arreguin J.C."/>
            <person name="Wawra S."/>
            <person name="Young S.K."/>
            <person name="Zeng Q."/>
            <person name="Dieguez-Uribeondo J."/>
            <person name="Russ C."/>
            <person name="Tyler B.M."/>
            <person name="van West P."/>
        </authorList>
    </citation>
    <scope>NUCLEOTIDE SEQUENCE [LARGE SCALE GENOMIC DNA]</scope>
    <source>
        <strain evidence="14 15">CBS 223.65</strain>
    </source>
</reference>
<dbReference type="GO" id="GO:0005739">
    <property type="term" value="C:mitochondrion"/>
    <property type="evidence" value="ECO:0007669"/>
    <property type="project" value="TreeGrafter"/>
</dbReference>
<keyword evidence="15" id="KW-1185">Reference proteome</keyword>
<accession>A0A067C5B8</accession>
<evidence type="ECO:0000256" key="4">
    <source>
        <dbReference type="ARBA" id="ARBA00012829"/>
    </source>
</evidence>
<dbReference type="Pfam" id="PF00587">
    <property type="entry name" value="tRNA-synt_2b"/>
    <property type="match status" value="1"/>
</dbReference>
<comment type="similarity">
    <text evidence="2">Belongs to the class-II aminoacyl-tRNA synthetase family.</text>
</comment>